<protein>
    <submittedName>
        <fullName evidence="2">Uncharacterized protein</fullName>
    </submittedName>
</protein>
<proteinExistence type="predicted"/>
<name>A0AAV4BRM7_9GAST</name>
<evidence type="ECO:0000313" key="2">
    <source>
        <dbReference type="EMBL" id="GFO23200.1"/>
    </source>
</evidence>
<reference evidence="2 3" key="1">
    <citation type="journal article" date="2021" name="Elife">
        <title>Chloroplast acquisition without the gene transfer in kleptoplastic sea slugs, Plakobranchus ocellatus.</title>
        <authorList>
            <person name="Maeda T."/>
            <person name="Takahashi S."/>
            <person name="Yoshida T."/>
            <person name="Shimamura S."/>
            <person name="Takaki Y."/>
            <person name="Nagai Y."/>
            <person name="Toyoda A."/>
            <person name="Suzuki Y."/>
            <person name="Arimoto A."/>
            <person name="Ishii H."/>
            <person name="Satoh N."/>
            <person name="Nishiyama T."/>
            <person name="Hasebe M."/>
            <person name="Maruyama T."/>
            <person name="Minagawa J."/>
            <person name="Obokata J."/>
            <person name="Shigenobu S."/>
        </authorList>
    </citation>
    <scope>NUCLEOTIDE SEQUENCE [LARGE SCALE GENOMIC DNA]</scope>
</reference>
<comment type="caution">
    <text evidence="2">The sequence shown here is derived from an EMBL/GenBank/DDBJ whole genome shotgun (WGS) entry which is preliminary data.</text>
</comment>
<keyword evidence="3" id="KW-1185">Reference proteome</keyword>
<organism evidence="2 3">
    <name type="scientific">Plakobranchus ocellatus</name>
    <dbReference type="NCBI Taxonomy" id="259542"/>
    <lineage>
        <taxon>Eukaryota</taxon>
        <taxon>Metazoa</taxon>
        <taxon>Spiralia</taxon>
        <taxon>Lophotrochozoa</taxon>
        <taxon>Mollusca</taxon>
        <taxon>Gastropoda</taxon>
        <taxon>Heterobranchia</taxon>
        <taxon>Euthyneura</taxon>
        <taxon>Panpulmonata</taxon>
        <taxon>Sacoglossa</taxon>
        <taxon>Placobranchoidea</taxon>
        <taxon>Plakobranchidae</taxon>
        <taxon>Plakobranchus</taxon>
    </lineage>
</organism>
<evidence type="ECO:0000256" key="1">
    <source>
        <dbReference type="SAM" id="MobiDB-lite"/>
    </source>
</evidence>
<feature type="compositionally biased region" description="Basic residues" evidence="1">
    <location>
        <begin position="1"/>
        <end position="11"/>
    </location>
</feature>
<feature type="region of interest" description="Disordered" evidence="1">
    <location>
        <begin position="1"/>
        <end position="22"/>
    </location>
</feature>
<dbReference type="Proteomes" id="UP000735302">
    <property type="component" value="Unassembled WGS sequence"/>
</dbReference>
<evidence type="ECO:0000313" key="3">
    <source>
        <dbReference type="Proteomes" id="UP000735302"/>
    </source>
</evidence>
<sequence length="198" mass="22875">MYSHSYRRSIKRGGQTTQTTDTDLQDVITHVAGGVAKEQNKRHKPQSQDLKMYSHSYRRSIKRGGQTTQTTDTDLQDVITHLVGRVAKEQNKRHKPQSQDFKMYSHSYRRSIKRGGQTTQTTDTENFQDVITHLVGRVAKEQNKRHKPQSQDLKMYSHTCRQSIKRGGKTTQATVKDLQDELTHLVGRVAKEQENRDE</sequence>
<accession>A0AAV4BRM7</accession>
<dbReference type="AlphaFoldDB" id="A0AAV4BRM7"/>
<gene>
    <name evidence="2" type="ORF">PoB_004970500</name>
</gene>
<dbReference type="EMBL" id="BLXT01005502">
    <property type="protein sequence ID" value="GFO23200.1"/>
    <property type="molecule type" value="Genomic_DNA"/>
</dbReference>